<evidence type="ECO:0000313" key="2">
    <source>
        <dbReference type="Proteomes" id="UP000228930"/>
    </source>
</evidence>
<comment type="caution">
    <text evidence="1">The sequence shown here is derived from an EMBL/GenBank/DDBJ whole genome shotgun (WGS) entry which is preliminary data.</text>
</comment>
<gene>
    <name evidence="1" type="ORF">TSA1_37235</name>
</gene>
<dbReference type="SUPFAM" id="SSF52540">
    <property type="entry name" value="P-loop containing nucleoside triphosphate hydrolases"/>
    <property type="match status" value="1"/>
</dbReference>
<proteinExistence type="predicted"/>
<dbReference type="Gene3D" id="3.40.50.300">
    <property type="entry name" value="P-loop containing nucleotide triphosphate hydrolases"/>
    <property type="match status" value="1"/>
</dbReference>
<dbReference type="Pfam" id="PF13289">
    <property type="entry name" value="SIR2_2"/>
    <property type="match status" value="1"/>
</dbReference>
<sequence>MNLEPDERALMVEAIFRQLGELEPSEAYKLVVLLIEAGGIDAVVTTNFDLMLERAQQALGRDLIQVFSPGFARPYPGVHDRYNLPKVPYIKLHGDLASRAVVALVRAELDDARYDQDIAQLFASIVSSHDLVIAGYGGWDTALSKIISDAIESSRTRIYWCGPTRPSDTAPLSAALHDRADHITISFDQLVSAIARPVLEKPSLIPTEPTFVKSLFAWRTDYCNREYAKLYGTRAHKNIVDTFARRVRLEEGLTRFLRPNKPLALVTGPSGYGKTTLGLRLQKAWSLRDSTRILLLRARSFPESGDVEQYVGEQLGGLGFRSPFSLFRFERWLTNNNLQLIIFIDGINEFADDLSRCVSFLRGILRFCYFLPEELSALRVIATVRQETWNAMLPQLDAAQLQKAVWSPAGSEHGFETLSCDIFSRDEVYDAVRRMGSKTLTTADLDQVSLGSFERLRDPYMLRIVAEGPARSLQIVPSASQLRTMIEAKLRTAGMLGSSSTMQHAMAKAALQSLEGGRQRFREIDIEPAALRLEILRIARDLDLVREAQQGFYQFDHDRTFEYFLAVALANGLGPPLETLTDLQAYLRNYRNDGRSLAAARLHFALHPEMGLRLISEAMLLVDRADQAFGPSDILYLYEFARDLLVQLAEYGEALATIYLSDAIAAAAKAGIGEMHLRAVVQAAANLPDAVSVELLSRVQHPTSILPRTEAQIYAIDRLVRHFLEALAKPGNLLSDAPYAAFFADPSLPKWQKIGRLIAFATQLGPDNTHASEYESASAALRSTLGELVAAADPRPPDASAFAEYFLLNCDRLLFNSTADGIRRFFSNSRRVDFLEIFRAIQSGTTLSVEGFARIEAYTQSIEFDIEYHLSAGLFVMSSLNDLAGTLNLAEQLFARFDENANPVQIDFLEEVIVYLHVLHGLDYDERRFGVWEETILRSWRGVLLHRPGLLRGERRGFADPFDRNFEDGFGVIYPYGILLPATRRRSMPFVEYAKTSADLETHPLPMYTRWLEAFLDDNRIEEALQLLQAIAGVTITWPMEGLTALRPAIGHMDQRIRRAVVRVLAEAYNRHPSATLRFLRVAGVAVSDDELLEIKVRNDARLGRRQVSEEEWARVGHLLLSIDGARDVLYDCLYCLLSAETFEQAVEMIFGRLGLAQQPS</sequence>
<dbReference type="InterPro" id="IPR027417">
    <property type="entry name" value="P-loop_NTPase"/>
</dbReference>
<keyword evidence="2" id="KW-1185">Reference proteome</keyword>
<accession>A0A2M6UMF1</accession>
<protein>
    <submittedName>
        <fullName evidence="1">Uncharacterized protein</fullName>
    </submittedName>
</protein>
<dbReference type="Proteomes" id="UP000228930">
    <property type="component" value="Unassembled WGS sequence"/>
</dbReference>
<reference evidence="1 2" key="1">
    <citation type="submission" date="2015-06" db="EMBL/GenBank/DDBJ databases">
        <title>Comparative genome analysis of nirS-carrying Bradyrhizobium sp. strains.</title>
        <authorList>
            <person name="Ishii S."/>
            <person name="Jang J."/>
            <person name="Nishizawa T."/>
            <person name="Senoo K."/>
        </authorList>
    </citation>
    <scope>NUCLEOTIDE SEQUENCE [LARGE SCALE GENOMIC DNA]</scope>
    <source>
        <strain evidence="1 2">TSA1</strain>
    </source>
</reference>
<dbReference type="EMBL" id="LFJC01000003">
    <property type="protein sequence ID" value="PIT05751.1"/>
    <property type="molecule type" value="Genomic_DNA"/>
</dbReference>
<dbReference type="AlphaFoldDB" id="A0A2M6UMF1"/>
<name>A0A2M6UMF1_9BRAD</name>
<evidence type="ECO:0000313" key="1">
    <source>
        <dbReference type="EMBL" id="PIT05751.1"/>
    </source>
</evidence>
<organism evidence="1 2">
    <name type="scientific">Bradyrhizobium nitroreducens</name>
    <dbReference type="NCBI Taxonomy" id="709803"/>
    <lineage>
        <taxon>Bacteria</taxon>
        <taxon>Pseudomonadati</taxon>
        <taxon>Pseudomonadota</taxon>
        <taxon>Alphaproteobacteria</taxon>
        <taxon>Hyphomicrobiales</taxon>
        <taxon>Nitrobacteraceae</taxon>
        <taxon>Bradyrhizobium</taxon>
    </lineage>
</organism>